<feature type="compositionally biased region" description="Polar residues" evidence="1">
    <location>
        <begin position="456"/>
        <end position="472"/>
    </location>
</feature>
<keyword evidence="4" id="KW-1185">Reference proteome</keyword>
<accession>A0A1B9IFP6</accession>
<dbReference type="OrthoDB" id="2139606at2759"/>
<reference evidence="4" key="2">
    <citation type="submission" date="2013-12" db="EMBL/GenBank/DDBJ databases">
        <title>Evolution of pathogenesis and genome organization in the Tremellales.</title>
        <authorList>
            <person name="Cuomo C."/>
            <person name="Litvintseva A."/>
            <person name="Heitman J."/>
            <person name="Chen Y."/>
            <person name="Sun S."/>
            <person name="Springer D."/>
            <person name="Dromer F."/>
            <person name="Young S."/>
            <person name="Zeng Q."/>
            <person name="Chapman S."/>
            <person name="Gujja S."/>
            <person name="Saif S."/>
            <person name="Birren B."/>
        </authorList>
    </citation>
    <scope>NUCLEOTIDE SEQUENCE [LARGE SCALE GENOMIC DNA]</scope>
    <source>
        <strain evidence="4">CBS 10435</strain>
    </source>
</reference>
<sequence>MSLTSSPSSPRPIHQRQLSSSSPSHSTPLHGLSQSAASSSSSYSCPRFRSYTLNSTTTGSSTNGNGSPTKNGYFTKSEPTSPNGRVVIKGLTPIGNINGIQLDQYKSQPQPQPQARYGASQNGLMGPPTNIPSSSHPHQIQHSHSHSLPTSASHQAPNQNQVPMQITQRHQQQQQQHAGPSRSTTIPIPIPVPGHSAGVRPSYNPITSTAPFAKYKGRQIPAKPKHNVYPITYRNGNGHVAGEDSGIDSDATVRPGRNKGSLSQPDLTALRSRRLEGWTEGLRAGSGRPSQVQPIPISQGQGQRVEHTEGMSSGNGDIKRRPSNTRTKTPSSTNKPYGSAQTSTDLKESWLPASPTHSRSHSSQSLSSLSRKSPSTSPRSTPLNFPVMSPITPSGQTQLYSSSEDEGPPTMFSTNKPPSGLGPFIPLDRDNTSSSGGEADDDYSHSPSSGSGSGSITFSPKRTKFKSSSSGGLRNRFLGDKRYSPTSNSSTSVSSSTGLGLTLNDNANNTIGTGTETDMDLDVEENRTNSPDQLTDGMSRSSRGVGVNILDKLENIFQKSTLLPLRLLAIIPSLWGICVLIEALVTGGLWVDVWPWGVDLTREALERLVAGGEGSPGEWRKIDRGDVGLCVAWAICTAHFCFSLTTGLTHRWRSYYSLPSTITRLVSLQCLCWPATYLTLWFLGVDRLLLCWVVIGVTTGWSRTVQMWVTSNVIPPPPRPTDLDEFAAGGAGDITPNLRKMNIGPPEIPEGLSTWEAFGWGRKWDWDNVAREVGWKVGGLLLVTCAWLFWGIEKGTRVRI</sequence>
<feature type="compositionally biased region" description="Polar residues" evidence="1">
    <location>
        <begin position="391"/>
        <end position="402"/>
    </location>
</feature>
<feature type="transmembrane region" description="Helical" evidence="2">
    <location>
        <begin position="773"/>
        <end position="792"/>
    </location>
</feature>
<feature type="compositionally biased region" description="Polar residues" evidence="1">
    <location>
        <begin position="288"/>
        <end position="302"/>
    </location>
</feature>
<feature type="compositionally biased region" description="Low complexity" evidence="1">
    <location>
        <begin position="18"/>
        <end position="44"/>
    </location>
</feature>
<feature type="transmembrane region" description="Helical" evidence="2">
    <location>
        <begin position="631"/>
        <end position="650"/>
    </location>
</feature>
<feature type="compositionally biased region" description="Polar residues" evidence="1">
    <location>
        <begin position="148"/>
        <end position="164"/>
    </location>
</feature>
<dbReference type="AlphaFoldDB" id="A0A1B9IFP6"/>
<dbReference type="PANTHER" id="PTHR28147">
    <property type="entry name" value="N-GLYCOSYLATION PROTEIN EOS1"/>
    <property type="match status" value="1"/>
</dbReference>
<protein>
    <submittedName>
        <fullName evidence="3">Uncharacterized protein</fullName>
    </submittedName>
</protein>
<dbReference type="GO" id="GO:0034599">
    <property type="term" value="P:cellular response to oxidative stress"/>
    <property type="evidence" value="ECO:0007669"/>
    <property type="project" value="InterPro"/>
</dbReference>
<dbReference type="PANTHER" id="PTHR28147:SF1">
    <property type="entry name" value="N-GLYCOSYLATION PROTEIN EOS1"/>
    <property type="match status" value="1"/>
</dbReference>
<feature type="region of interest" description="Disordered" evidence="1">
    <location>
        <begin position="106"/>
        <end position="205"/>
    </location>
</feature>
<dbReference type="Pfam" id="PF12326">
    <property type="entry name" value="EOS1"/>
    <property type="match status" value="1"/>
</dbReference>
<feature type="region of interest" description="Disordered" evidence="1">
    <location>
        <begin position="281"/>
        <end position="520"/>
    </location>
</feature>
<feature type="transmembrane region" description="Helical" evidence="2">
    <location>
        <begin position="662"/>
        <end position="683"/>
    </location>
</feature>
<feature type="compositionally biased region" description="Low complexity" evidence="1">
    <location>
        <begin position="354"/>
        <end position="383"/>
    </location>
</feature>
<evidence type="ECO:0000313" key="3">
    <source>
        <dbReference type="EMBL" id="OCF54498.1"/>
    </source>
</evidence>
<organism evidence="3 4">
    <name type="scientific">Kwoniella mangroviensis CBS 10435</name>
    <dbReference type="NCBI Taxonomy" id="1331196"/>
    <lineage>
        <taxon>Eukaryota</taxon>
        <taxon>Fungi</taxon>
        <taxon>Dikarya</taxon>
        <taxon>Basidiomycota</taxon>
        <taxon>Agaricomycotina</taxon>
        <taxon>Tremellomycetes</taxon>
        <taxon>Tremellales</taxon>
        <taxon>Cryptococcaceae</taxon>
        <taxon>Kwoniella</taxon>
    </lineage>
</organism>
<dbReference type="EMBL" id="KI669470">
    <property type="protein sequence ID" value="OCF54498.1"/>
    <property type="molecule type" value="Genomic_DNA"/>
</dbReference>
<evidence type="ECO:0000256" key="2">
    <source>
        <dbReference type="SAM" id="Phobius"/>
    </source>
</evidence>
<dbReference type="InterPro" id="IPR021100">
    <property type="entry name" value="N-glycosylation_EOS1"/>
</dbReference>
<dbReference type="STRING" id="1331196.A0A1B9IFP6"/>
<feature type="transmembrane region" description="Helical" evidence="2">
    <location>
        <begin position="567"/>
        <end position="591"/>
    </location>
</feature>
<evidence type="ECO:0000313" key="4">
    <source>
        <dbReference type="Proteomes" id="UP000092583"/>
    </source>
</evidence>
<feature type="compositionally biased region" description="Polar residues" evidence="1">
    <location>
        <begin position="503"/>
        <end position="516"/>
    </location>
</feature>
<dbReference type="GO" id="GO:0005789">
    <property type="term" value="C:endoplasmic reticulum membrane"/>
    <property type="evidence" value="ECO:0007669"/>
    <property type="project" value="InterPro"/>
</dbReference>
<feature type="compositionally biased region" description="Low complexity" evidence="1">
    <location>
        <begin position="165"/>
        <end position="176"/>
    </location>
</feature>
<keyword evidence="2" id="KW-0812">Transmembrane</keyword>
<gene>
    <name evidence="3" type="ORF">L486_08047</name>
</gene>
<feature type="compositionally biased region" description="Low complexity" evidence="1">
    <location>
        <begin position="484"/>
        <end position="497"/>
    </location>
</feature>
<keyword evidence="2" id="KW-1133">Transmembrane helix</keyword>
<feature type="compositionally biased region" description="Low complexity" evidence="1">
    <location>
        <begin position="52"/>
        <end position="72"/>
    </location>
</feature>
<dbReference type="GO" id="GO:0006487">
    <property type="term" value="P:protein N-linked glycosylation"/>
    <property type="evidence" value="ECO:0007669"/>
    <property type="project" value="TreeGrafter"/>
</dbReference>
<evidence type="ECO:0000256" key="1">
    <source>
        <dbReference type="SAM" id="MobiDB-lite"/>
    </source>
</evidence>
<name>A0A1B9IFP6_9TREE</name>
<keyword evidence="2" id="KW-0472">Membrane</keyword>
<feature type="region of interest" description="Disordered" evidence="1">
    <location>
        <begin position="1"/>
        <end position="90"/>
    </location>
</feature>
<feature type="region of interest" description="Disordered" evidence="1">
    <location>
        <begin position="235"/>
        <end position="266"/>
    </location>
</feature>
<feature type="compositionally biased region" description="Polar residues" evidence="1">
    <location>
        <begin position="324"/>
        <end position="344"/>
    </location>
</feature>
<dbReference type="Proteomes" id="UP000092583">
    <property type="component" value="Unassembled WGS sequence"/>
</dbReference>
<reference evidence="3 4" key="1">
    <citation type="submission" date="2013-07" db="EMBL/GenBank/DDBJ databases">
        <title>The Genome Sequence of Kwoniella mangroviensis CBS10435.</title>
        <authorList>
            <consortium name="The Broad Institute Genome Sequencing Platform"/>
            <person name="Cuomo C."/>
            <person name="Litvintseva A."/>
            <person name="Chen Y."/>
            <person name="Heitman J."/>
            <person name="Sun S."/>
            <person name="Springer D."/>
            <person name="Dromer F."/>
            <person name="Young S.K."/>
            <person name="Zeng Q."/>
            <person name="Gargeya S."/>
            <person name="Fitzgerald M."/>
            <person name="Abouelleil A."/>
            <person name="Alvarado L."/>
            <person name="Berlin A.M."/>
            <person name="Chapman S.B."/>
            <person name="Dewar J."/>
            <person name="Goldberg J."/>
            <person name="Griggs A."/>
            <person name="Gujja S."/>
            <person name="Hansen M."/>
            <person name="Howarth C."/>
            <person name="Imamovic A."/>
            <person name="Larimer J."/>
            <person name="McCowan C."/>
            <person name="Murphy C."/>
            <person name="Pearson M."/>
            <person name="Priest M."/>
            <person name="Roberts A."/>
            <person name="Saif S."/>
            <person name="Shea T."/>
            <person name="Sykes S."/>
            <person name="Wortman J."/>
            <person name="Nusbaum C."/>
            <person name="Birren B."/>
        </authorList>
    </citation>
    <scope>NUCLEOTIDE SEQUENCE [LARGE SCALE GENOMIC DNA]</scope>
    <source>
        <strain evidence="3 4">CBS 10435</strain>
    </source>
</reference>
<proteinExistence type="predicted"/>